<dbReference type="GO" id="GO:0005829">
    <property type="term" value="C:cytosol"/>
    <property type="evidence" value="ECO:0007669"/>
    <property type="project" value="TreeGrafter"/>
</dbReference>
<dbReference type="Proteomes" id="UP000214666">
    <property type="component" value="Chromosome"/>
</dbReference>
<gene>
    <name evidence="3" type="ORF">B4V02_12305</name>
</gene>
<dbReference type="CDD" id="cd19079">
    <property type="entry name" value="AKR_EcYajO-like"/>
    <property type="match status" value="1"/>
</dbReference>
<dbReference type="SUPFAM" id="SSF51430">
    <property type="entry name" value="NAD(P)-linked oxidoreductase"/>
    <property type="match status" value="1"/>
</dbReference>
<dbReference type="InterPro" id="IPR023210">
    <property type="entry name" value="NADP_OxRdtase_dom"/>
</dbReference>
<accession>A0A222WLS8</accession>
<dbReference type="InterPro" id="IPR020471">
    <property type="entry name" value="AKR"/>
</dbReference>
<dbReference type="PANTHER" id="PTHR43364">
    <property type="entry name" value="NADH-SPECIFIC METHYLGLYOXAL REDUCTASE-RELATED"/>
    <property type="match status" value="1"/>
</dbReference>
<dbReference type="InterPro" id="IPR036812">
    <property type="entry name" value="NAD(P)_OxRdtase_dom_sf"/>
</dbReference>
<keyword evidence="4" id="KW-1185">Reference proteome</keyword>
<proteinExistence type="predicted"/>
<evidence type="ECO:0000256" key="1">
    <source>
        <dbReference type="ARBA" id="ARBA00023002"/>
    </source>
</evidence>
<dbReference type="PANTHER" id="PTHR43364:SF4">
    <property type="entry name" value="NAD(P)-LINKED OXIDOREDUCTASE SUPERFAMILY PROTEIN"/>
    <property type="match status" value="1"/>
</dbReference>
<dbReference type="AlphaFoldDB" id="A0A222WLS8"/>
<dbReference type="FunFam" id="3.20.20.100:FF:000004">
    <property type="entry name" value="Oxidoreductase, aldo/keto reductase"/>
    <property type="match status" value="1"/>
</dbReference>
<dbReference type="PRINTS" id="PR00069">
    <property type="entry name" value="ALDKETRDTASE"/>
</dbReference>
<sequence length="346" mass="39247">MEYVKLGNTGLDVSSIALGCMSYGDPERGRHQWTLNEEESRPMIKKALDLGINFFDTANEYQKGSSEEIVGRALKDFANRDEVVIATKVFAGMREGQNAVGLSRKAIMTEIDHSLRRLGTDYIDLYQVHNWDYNTPIEETMEALHDVVKAGKARYIGASNMYTWQFQKALYTAERHGWTRFVSMQNHLNLLYREEEREKLPFCKEEKIGVIPWSPLARGRLTRNWDETSFRADNDMFGKVLYQATAESDRKVIESVNEVAEARGIPRAQVALAWVLQKDAVTAPIVGATKEQHLTDAVAALDVRLTDKEIEKLEEAYVPHPDNLTNLTFYAKQNALMKSVSAPSAH</sequence>
<evidence type="ECO:0000313" key="4">
    <source>
        <dbReference type="Proteomes" id="UP000214666"/>
    </source>
</evidence>
<evidence type="ECO:0000313" key="3">
    <source>
        <dbReference type="EMBL" id="ASR47407.1"/>
    </source>
</evidence>
<organism evidence="3 4">
    <name type="scientific">Paenibacillus kribbensis</name>
    <dbReference type="NCBI Taxonomy" id="172713"/>
    <lineage>
        <taxon>Bacteria</taxon>
        <taxon>Bacillati</taxon>
        <taxon>Bacillota</taxon>
        <taxon>Bacilli</taxon>
        <taxon>Bacillales</taxon>
        <taxon>Paenibacillaceae</taxon>
        <taxon>Paenibacillus</taxon>
    </lineage>
</organism>
<dbReference type="Pfam" id="PF00248">
    <property type="entry name" value="Aldo_ket_red"/>
    <property type="match status" value="1"/>
</dbReference>
<dbReference type="OrthoDB" id="9773828at2"/>
<keyword evidence="1" id="KW-0560">Oxidoreductase</keyword>
<evidence type="ECO:0000259" key="2">
    <source>
        <dbReference type="Pfam" id="PF00248"/>
    </source>
</evidence>
<dbReference type="RefSeq" id="WP_094154980.1">
    <property type="nucleotide sequence ID" value="NZ_CP020028.1"/>
</dbReference>
<reference evidence="3 4" key="1">
    <citation type="submission" date="2017-03" db="EMBL/GenBank/DDBJ databases">
        <title>Complete genome sequence of Paenibacillus Kribbensis producing bioflocculants.</title>
        <authorList>
            <person name="Lee H.-G."/>
            <person name="Oh H.-M."/>
        </authorList>
    </citation>
    <scope>NUCLEOTIDE SEQUENCE [LARGE SCALE GENOMIC DNA]</scope>
    <source>
        <strain evidence="3 4">AM49</strain>
    </source>
</reference>
<dbReference type="InterPro" id="IPR050523">
    <property type="entry name" value="AKR_Detox_Biosynth"/>
</dbReference>
<dbReference type="Gene3D" id="3.20.20.100">
    <property type="entry name" value="NADP-dependent oxidoreductase domain"/>
    <property type="match status" value="1"/>
</dbReference>
<dbReference type="KEGG" id="pkb:B4V02_12305"/>
<dbReference type="GO" id="GO:0016491">
    <property type="term" value="F:oxidoreductase activity"/>
    <property type="evidence" value="ECO:0007669"/>
    <property type="project" value="UniProtKB-KW"/>
</dbReference>
<feature type="domain" description="NADP-dependent oxidoreductase" evidence="2">
    <location>
        <begin position="16"/>
        <end position="317"/>
    </location>
</feature>
<protein>
    <submittedName>
        <fullName evidence="3">Alcohol dehydrogenase</fullName>
    </submittedName>
</protein>
<dbReference type="EMBL" id="CP020028">
    <property type="protein sequence ID" value="ASR47407.1"/>
    <property type="molecule type" value="Genomic_DNA"/>
</dbReference>
<name>A0A222WLS8_9BACL</name>